<evidence type="ECO:0000256" key="1">
    <source>
        <dbReference type="SAM" id="MobiDB-lite"/>
    </source>
</evidence>
<feature type="region of interest" description="Disordered" evidence="1">
    <location>
        <begin position="1"/>
        <end position="36"/>
    </location>
</feature>
<protein>
    <submittedName>
        <fullName evidence="2">Uncharacterized protein</fullName>
    </submittedName>
</protein>
<evidence type="ECO:0000313" key="2">
    <source>
        <dbReference type="EMBL" id="SCL97362.1"/>
    </source>
</evidence>
<reference evidence="2 3" key="1">
    <citation type="submission" date="2016-08" db="EMBL/GenBank/DDBJ databases">
        <authorList>
            <person name="Loux V."/>
            <person name="Rue O."/>
        </authorList>
    </citation>
    <scope>NUCLEOTIDE SEQUENCE [LARGE SCALE GENOMIC DNA]</scope>
    <source>
        <strain evidence="2 3">AFSSA_08CEB44bac</strain>
    </source>
</reference>
<accession>A0AAX2CJ05</accession>
<gene>
    <name evidence="2" type="ORF">BCB44BAC_02866</name>
</gene>
<dbReference type="EMBL" id="FMIK01000037">
    <property type="protein sequence ID" value="SCL97362.1"/>
    <property type="molecule type" value="Genomic_DNA"/>
</dbReference>
<proteinExistence type="predicted"/>
<evidence type="ECO:0000313" key="3">
    <source>
        <dbReference type="Proteomes" id="UP000242164"/>
    </source>
</evidence>
<organism evidence="2 3">
    <name type="scientific">Bacillus cytotoxicus</name>
    <dbReference type="NCBI Taxonomy" id="580165"/>
    <lineage>
        <taxon>Bacteria</taxon>
        <taxon>Bacillati</taxon>
        <taxon>Bacillota</taxon>
        <taxon>Bacilli</taxon>
        <taxon>Bacillales</taxon>
        <taxon>Bacillaceae</taxon>
        <taxon>Bacillus</taxon>
        <taxon>Bacillus cereus group</taxon>
    </lineage>
</organism>
<dbReference type="AlphaFoldDB" id="A0AAX2CJ05"/>
<comment type="caution">
    <text evidence="2">The sequence shown here is derived from an EMBL/GenBank/DDBJ whole genome shotgun (WGS) entry which is preliminary data.</text>
</comment>
<name>A0AAX2CJ05_9BACI</name>
<sequence>MPKRFAIDPAREMPEKPDPSKPVITPTILNVPDDTY</sequence>
<dbReference type="Proteomes" id="UP000242164">
    <property type="component" value="Unassembled WGS sequence"/>
</dbReference>
<feature type="compositionally biased region" description="Basic and acidic residues" evidence="1">
    <location>
        <begin position="1"/>
        <end position="19"/>
    </location>
</feature>